<keyword evidence="2" id="KW-0732">Signal</keyword>
<reference evidence="3" key="2">
    <citation type="journal article" date="2024" name="Plant">
        <title>Genomic evolution and insights into agronomic trait innovations of Sesamum species.</title>
        <authorList>
            <person name="Miao H."/>
            <person name="Wang L."/>
            <person name="Qu L."/>
            <person name="Liu H."/>
            <person name="Sun Y."/>
            <person name="Le M."/>
            <person name="Wang Q."/>
            <person name="Wei S."/>
            <person name="Zheng Y."/>
            <person name="Lin W."/>
            <person name="Duan Y."/>
            <person name="Cao H."/>
            <person name="Xiong S."/>
            <person name="Wang X."/>
            <person name="Wei L."/>
            <person name="Li C."/>
            <person name="Ma Q."/>
            <person name="Ju M."/>
            <person name="Zhao R."/>
            <person name="Li G."/>
            <person name="Mu C."/>
            <person name="Tian Q."/>
            <person name="Mei H."/>
            <person name="Zhang T."/>
            <person name="Gao T."/>
            <person name="Zhang H."/>
        </authorList>
    </citation>
    <scope>NUCLEOTIDE SEQUENCE</scope>
    <source>
        <strain evidence="3">G02</strain>
    </source>
</reference>
<accession>A0AAW2W5N8</accession>
<feature type="compositionally biased region" description="Pro residues" evidence="1">
    <location>
        <begin position="51"/>
        <end position="68"/>
    </location>
</feature>
<reference evidence="3" key="1">
    <citation type="submission" date="2020-06" db="EMBL/GenBank/DDBJ databases">
        <authorList>
            <person name="Li T."/>
            <person name="Hu X."/>
            <person name="Zhang T."/>
            <person name="Song X."/>
            <person name="Zhang H."/>
            <person name="Dai N."/>
            <person name="Sheng W."/>
            <person name="Hou X."/>
            <person name="Wei L."/>
        </authorList>
    </citation>
    <scope>NUCLEOTIDE SEQUENCE</scope>
    <source>
        <strain evidence="3">G02</strain>
        <tissue evidence="3">Leaf</tissue>
    </source>
</reference>
<evidence type="ECO:0000313" key="3">
    <source>
        <dbReference type="EMBL" id="KAL0436565.1"/>
    </source>
</evidence>
<evidence type="ECO:0000256" key="2">
    <source>
        <dbReference type="SAM" id="SignalP"/>
    </source>
</evidence>
<name>A0AAW2W5N8_SESRA</name>
<gene>
    <name evidence="3" type="ORF">Sradi_0364400</name>
</gene>
<feature type="signal peptide" evidence="2">
    <location>
        <begin position="1"/>
        <end position="30"/>
    </location>
</feature>
<proteinExistence type="predicted"/>
<comment type="caution">
    <text evidence="3">The sequence shown here is derived from an EMBL/GenBank/DDBJ whole genome shotgun (WGS) entry which is preliminary data.</text>
</comment>
<evidence type="ECO:0000256" key="1">
    <source>
        <dbReference type="SAM" id="MobiDB-lite"/>
    </source>
</evidence>
<feature type="chain" id="PRO_5043766685" evidence="2">
    <location>
        <begin position="31"/>
        <end position="68"/>
    </location>
</feature>
<dbReference type="AlphaFoldDB" id="A0AAW2W5N8"/>
<feature type="region of interest" description="Disordered" evidence="1">
    <location>
        <begin position="47"/>
        <end position="68"/>
    </location>
</feature>
<sequence length="68" mass="7336">MANPTSFSNFTPLTFLYLLLLSFRPLPISSLNITDLLSSYPDLSDFTHLSSPPPPSPPISPPAPPLPS</sequence>
<dbReference type="EMBL" id="JACGWJ010000002">
    <property type="protein sequence ID" value="KAL0436565.1"/>
    <property type="molecule type" value="Genomic_DNA"/>
</dbReference>
<organism evidence="3">
    <name type="scientific">Sesamum radiatum</name>
    <name type="common">Black benniseed</name>
    <dbReference type="NCBI Taxonomy" id="300843"/>
    <lineage>
        <taxon>Eukaryota</taxon>
        <taxon>Viridiplantae</taxon>
        <taxon>Streptophyta</taxon>
        <taxon>Embryophyta</taxon>
        <taxon>Tracheophyta</taxon>
        <taxon>Spermatophyta</taxon>
        <taxon>Magnoliopsida</taxon>
        <taxon>eudicotyledons</taxon>
        <taxon>Gunneridae</taxon>
        <taxon>Pentapetalae</taxon>
        <taxon>asterids</taxon>
        <taxon>lamiids</taxon>
        <taxon>Lamiales</taxon>
        <taxon>Pedaliaceae</taxon>
        <taxon>Sesamum</taxon>
    </lineage>
</organism>
<protein>
    <submittedName>
        <fullName evidence="3">Uncharacterized protein</fullName>
    </submittedName>
</protein>